<feature type="transmembrane region" description="Helical" evidence="7">
    <location>
        <begin position="232"/>
        <end position="258"/>
    </location>
</feature>
<sequence length="487" mass="50664">MVSKSGESPTVDVSRNADSLKREITTLQALGISFHQIVGGGVVTLTGVAIAITGGGVPIAYLLAAFAILLVSVPMATLGATMPVLGGNYTYATRLIHPLVGFANLWLFLLNITTMSLYGLSAGIYLRSLDPWFDPTVVAVTMITVFAVANFFGAAFSSRVGILLAVVMLVAFGAFIVMGLADVRWDDLPPALPDGLPGLLQAAALLTFATGGASVVAELGREMKTPGRSIPIAVIGGTLFAGVLYVLIAVPAVGVLPIDDVAGQPLSIVAKTFMPGGWWHFFLVGGAVLAVVGTMNASLLWGSKGILAAVDDGWFPRGVGAVNKRFGTPHWLLLILYVLGVVPAFAGIEMSVIASAASFIGQAALIVTVIASVRVRYLRPDLYAVSPFRVAAWLHWTLAVVGIGFLLYQMYLLQQNFTRGVWIAAITWIAAGAAWGLVRYGKVKRVAAARAAGRALDGPEAAGAGPAGAEAAGAGLAVEPDASRRRV</sequence>
<dbReference type="PANTHER" id="PTHR42770:SF7">
    <property type="entry name" value="MEMBRANE PROTEIN"/>
    <property type="match status" value="1"/>
</dbReference>
<dbReference type="Gene3D" id="1.20.1740.10">
    <property type="entry name" value="Amino acid/polyamine transporter I"/>
    <property type="match status" value="1"/>
</dbReference>
<evidence type="ECO:0000256" key="6">
    <source>
        <dbReference type="SAM" id="MobiDB-lite"/>
    </source>
</evidence>
<feature type="transmembrane region" description="Helical" evidence="7">
    <location>
        <begin position="420"/>
        <end position="438"/>
    </location>
</feature>
<feature type="transmembrane region" description="Helical" evidence="7">
    <location>
        <begin position="390"/>
        <end position="408"/>
    </location>
</feature>
<feature type="compositionally biased region" description="Low complexity" evidence="6">
    <location>
        <begin position="457"/>
        <end position="477"/>
    </location>
</feature>
<evidence type="ECO:0000256" key="7">
    <source>
        <dbReference type="SAM" id="Phobius"/>
    </source>
</evidence>
<feature type="transmembrane region" description="Helical" evidence="7">
    <location>
        <begin position="278"/>
        <end position="301"/>
    </location>
</feature>
<organism evidence="8 9">
    <name type="scientific">Streptomyces hebeiensis</name>
    <dbReference type="NCBI Taxonomy" id="229486"/>
    <lineage>
        <taxon>Bacteria</taxon>
        <taxon>Bacillati</taxon>
        <taxon>Actinomycetota</taxon>
        <taxon>Actinomycetes</taxon>
        <taxon>Kitasatosporales</taxon>
        <taxon>Streptomycetaceae</taxon>
        <taxon>Streptomyces</taxon>
    </lineage>
</organism>
<dbReference type="EMBL" id="BAAAKV010000024">
    <property type="protein sequence ID" value="GAA1170740.1"/>
    <property type="molecule type" value="Genomic_DNA"/>
</dbReference>
<dbReference type="InterPro" id="IPR002293">
    <property type="entry name" value="AA/rel_permease1"/>
</dbReference>
<dbReference type="PANTHER" id="PTHR42770">
    <property type="entry name" value="AMINO ACID TRANSPORTER-RELATED"/>
    <property type="match status" value="1"/>
</dbReference>
<dbReference type="RefSeq" id="WP_344275844.1">
    <property type="nucleotide sequence ID" value="NZ_BAAAKV010000024.1"/>
</dbReference>
<reference evidence="8 9" key="1">
    <citation type="journal article" date="2019" name="Int. J. Syst. Evol. Microbiol.">
        <title>The Global Catalogue of Microorganisms (GCM) 10K type strain sequencing project: providing services to taxonomists for standard genome sequencing and annotation.</title>
        <authorList>
            <consortium name="The Broad Institute Genomics Platform"/>
            <consortium name="The Broad Institute Genome Sequencing Center for Infectious Disease"/>
            <person name="Wu L."/>
            <person name="Ma J."/>
        </authorList>
    </citation>
    <scope>NUCLEOTIDE SEQUENCE [LARGE SCALE GENOMIC DNA]</scope>
    <source>
        <strain evidence="8 9">JCM 12696</strain>
    </source>
</reference>
<proteinExistence type="predicted"/>
<feature type="transmembrane region" description="Helical" evidence="7">
    <location>
        <begin position="160"/>
        <end position="180"/>
    </location>
</feature>
<evidence type="ECO:0000256" key="1">
    <source>
        <dbReference type="ARBA" id="ARBA00004651"/>
    </source>
</evidence>
<evidence type="ECO:0008006" key="10">
    <source>
        <dbReference type="Google" id="ProtNLM"/>
    </source>
</evidence>
<evidence type="ECO:0000313" key="8">
    <source>
        <dbReference type="EMBL" id="GAA1170740.1"/>
    </source>
</evidence>
<feature type="transmembrane region" description="Helical" evidence="7">
    <location>
        <begin position="331"/>
        <end position="353"/>
    </location>
</feature>
<feature type="transmembrane region" description="Helical" evidence="7">
    <location>
        <begin position="200"/>
        <end position="220"/>
    </location>
</feature>
<accession>A0ABN1UWJ4</accession>
<comment type="caution">
    <text evidence="8">The sequence shown here is derived from an EMBL/GenBank/DDBJ whole genome shotgun (WGS) entry which is preliminary data.</text>
</comment>
<feature type="region of interest" description="Disordered" evidence="6">
    <location>
        <begin position="457"/>
        <end position="487"/>
    </location>
</feature>
<evidence type="ECO:0000256" key="3">
    <source>
        <dbReference type="ARBA" id="ARBA00022692"/>
    </source>
</evidence>
<feature type="transmembrane region" description="Helical" evidence="7">
    <location>
        <begin position="29"/>
        <end position="53"/>
    </location>
</feature>
<keyword evidence="3 7" id="KW-0812">Transmembrane</keyword>
<keyword evidence="9" id="KW-1185">Reference proteome</keyword>
<keyword evidence="5 7" id="KW-0472">Membrane</keyword>
<keyword evidence="2" id="KW-1003">Cell membrane</keyword>
<comment type="subcellular location">
    <subcellularLocation>
        <location evidence="1">Cell membrane</location>
        <topology evidence="1">Multi-pass membrane protein</topology>
    </subcellularLocation>
</comment>
<gene>
    <name evidence="8" type="ORF">GCM10009654_29920</name>
</gene>
<dbReference type="InterPro" id="IPR050367">
    <property type="entry name" value="APC_superfamily"/>
</dbReference>
<name>A0ABN1UWJ4_9ACTN</name>
<feature type="transmembrane region" description="Helical" evidence="7">
    <location>
        <begin position="359"/>
        <end position="378"/>
    </location>
</feature>
<evidence type="ECO:0000313" key="9">
    <source>
        <dbReference type="Proteomes" id="UP001501371"/>
    </source>
</evidence>
<feature type="transmembrane region" description="Helical" evidence="7">
    <location>
        <begin position="59"/>
        <end position="85"/>
    </location>
</feature>
<evidence type="ECO:0000256" key="5">
    <source>
        <dbReference type="ARBA" id="ARBA00023136"/>
    </source>
</evidence>
<dbReference type="Pfam" id="PF13520">
    <property type="entry name" value="AA_permease_2"/>
    <property type="match status" value="1"/>
</dbReference>
<feature type="transmembrane region" description="Helical" evidence="7">
    <location>
        <begin position="132"/>
        <end position="153"/>
    </location>
</feature>
<dbReference type="PIRSF" id="PIRSF006060">
    <property type="entry name" value="AA_transporter"/>
    <property type="match status" value="1"/>
</dbReference>
<feature type="transmembrane region" description="Helical" evidence="7">
    <location>
        <begin position="105"/>
        <end position="126"/>
    </location>
</feature>
<evidence type="ECO:0000256" key="2">
    <source>
        <dbReference type="ARBA" id="ARBA00022475"/>
    </source>
</evidence>
<keyword evidence="4 7" id="KW-1133">Transmembrane helix</keyword>
<evidence type="ECO:0000256" key="4">
    <source>
        <dbReference type="ARBA" id="ARBA00022989"/>
    </source>
</evidence>
<dbReference type="Proteomes" id="UP001501371">
    <property type="component" value="Unassembled WGS sequence"/>
</dbReference>
<protein>
    <recommendedName>
        <fullName evidence="10">Amino acid permease</fullName>
    </recommendedName>
</protein>